<gene>
    <name evidence="2" type="ORF">WMY93_022077</name>
</gene>
<keyword evidence="3" id="KW-1185">Reference proteome</keyword>
<accession>A0AAW0NCI6</accession>
<feature type="region of interest" description="Disordered" evidence="1">
    <location>
        <begin position="70"/>
        <end position="106"/>
    </location>
</feature>
<name>A0AAW0NCI6_9GOBI</name>
<sequence>MTAADIEGTQSPLGSYFVQLHQKVSLEGTIISEGIQPTFGMGLAIIFSTFYNFNLQYQEEAFHVGVHSKALHRNQSRKGQQGQKRRDRLQENWESDSKKFSESTSLHPAEKLRDFECDFNVELPRALKTL</sequence>
<feature type="compositionally biased region" description="Basic and acidic residues" evidence="1">
    <location>
        <begin position="88"/>
        <end position="101"/>
    </location>
</feature>
<organism evidence="2 3">
    <name type="scientific">Mugilogobius chulae</name>
    <name type="common">yellowstripe goby</name>
    <dbReference type="NCBI Taxonomy" id="88201"/>
    <lineage>
        <taxon>Eukaryota</taxon>
        <taxon>Metazoa</taxon>
        <taxon>Chordata</taxon>
        <taxon>Craniata</taxon>
        <taxon>Vertebrata</taxon>
        <taxon>Euteleostomi</taxon>
        <taxon>Actinopterygii</taxon>
        <taxon>Neopterygii</taxon>
        <taxon>Teleostei</taxon>
        <taxon>Neoteleostei</taxon>
        <taxon>Acanthomorphata</taxon>
        <taxon>Gobiaria</taxon>
        <taxon>Gobiiformes</taxon>
        <taxon>Gobioidei</taxon>
        <taxon>Gobiidae</taxon>
        <taxon>Gobionellinae</taxon>
        <taxon>Mugilogobius</taxon>
    </lineage>
</organism>
<dbReference type="Proteomes" id="UP001460270">
    <property type="component" value="Unassembled WGS sequence"/>
</dbReference>
<dbReference type="AlphaFoldDB" id="A0AAW0NCI6"/>
<evidence type="ECO:0000256" key="1">
    <source>
        <dbReference type="SAM" id="MobiDB-lite"/>
    </source>
</evidence>
<comment type="caution">
    <text evidence="2">The sequence shown here is derived from an EMBL/GenBank/DDBJ whole genome shotgun (WGS) entry which is preliminary data.</text>
</comment>
<proteinExistence type="predicted"/>
<evidence type="ECO:0000313" key="2">
    <source>
        <dbReference type="EMBL" id="KAK7896752.1"/>
    </source>
</evidence>
<dbReference type="EMBL" id="JBBPFD010000015">
    <property type="protein sequence ID" value="KAK7896752.1"/>
    <property type="molecule type" value="Genomic_DNA"/>
</dbReference>
<reference evidence="3" key="1">
    <citation type="submission" date="2024-04" db="EMBL/GenBank/DDBJ databases">
        <title>Salinicola lusitanus LLJ914,a marine bacterium isolated from the Okinawa Trough.</title>
        <authorList>
            <person name="Li J."/>
        </authorList>
    </citation>
    <scope>NUCLEOTIDE SEQUENCE [LARGE SCALE GENOMIC DNA]</scope>
</reference>
<evidence type="ECO:0000313" key="3">
    <source>
        <dbReference type="Proteomes" id="UP001460270"/>
    </source>
</evidence>
<protein>
    <submittedName>
        <fullName evidence="2">Uncharacterized protein</fullName>
    </submittedName>
</protein>